<comment type="cofactor">
    <cofactor evidence="8">
        <name>S-adenosyl-L-methionine</name>
        <dbReference type="ChEBI" id="CHEBI:59789"/>
    </cofactor>
    <text evidence="8">Binds 1 S-adenosyl-L-methionine per subunit.</text>
</comment>
<keyword evidence="1 8" id="KW-0004">4Fe-4S</keyword>
<dbReference type="AlphaFoldDB" id="H5SJQ6"/>
<comment type="similarity">
    <text evidence="8">Belongs to the radical SAM superfamily. 7-carboxy-7-deazaguanine synthase family.</text>
</comment>
<evidence type="ECO:0000256" key="8">
    <source>
        <dbReference type="HAMAP-Rule" id="MF_00917"/>
    </source>
</evidence>
<feature type="binding site" evidence="8">
    <location>
        <position position="73"/>
    </location>
    <ligand>
        <name>S-adenosyl-L-methionine</name>
        <dbReference type="ChEBI" id="CHEBI:59789"/>
    </ligand>
</feature>
<dbReference type="GO" id="GO:0016840">
    <property type="term" value="F:carbon-nitrogen lyase activity"/>
    <property type="evidence" value="ECO:0007669"/>
    <property type="project" value="UniProtKB-UniRule"/>
</dbReference>
<keyword evidence="6 8" id="KW-0411">Iron-sulfur</keyword>
<comment type="function">
    <text evidence="8">Catalyzes the complex heterocyclic radical-mediated conversion of 6-carboxy-5,6,7,8-tetrahydropterin (CPH4) to 7-carboxy-7-deazaguanine (CDG), a step common to the biosynthetic pathways of all 7-deazapurine-containing compounds.</text>
</comment>
<keyword evidence="8" id="KW-0671">Queuosine biosynthesis</keyword>
<organism evidence="10">
    <name type="scientific">uncultured Planctomycetota bacterium</name>
    <dbReference type="NCBI Taxonomy" id="120965"/>
    <lineage>
        <taxon>Bacteria</taxon>
        <taxon>Pseudomonadati</taxon>
        <taxon>Planctomycetota</taxon>
        <taxon>environmental samples</taxon>
    </lineage>
</organism>
<keyword evidence="2 8" id="KW-0949">S-adenosyl-L-methionine</keyword>
<dbReference type="GO" id="GO:0051539">
    <property type="term" value="F:4 iron, 4 sulfur cluster binding"/>
    <property type="evidence" value="ECO:0007669"/>
    <property type="project" value="UniProtKB-UniRule"/>
</dbReference>
<evidence type="ECO:0000256" key="5">
    <source>
        <dbReference type="ARBA" id="ARBA00023004"/>
    </source>
</evidence>
<feature type="binding site" evidence="8">
    <location>
        <position position="71"/>
    </location>
    <ligand>
        <name>substrate</name>
    </ligand>
</feature>
<evidence type="ECO:0000256" key="3">
    <source>
        <dbReference type="ARBA" id="ARBA00022723"/>
    </source>
</evidence>
<dbReference type="Gene3D" id="3.20.20.70">
    <property type="entry name" value="Aldolase class I"/>
    <property type="match status" value="1"/>
</dbReference>
<feature type="binding site" evidence="8">
    <location>
        <position position="34"/>
    </location>
    <ligand>
        <name>[4Fe-4S] cluster</name>
        <dbReference type="ChEBI" id="CHEBI:49883"/>
        <note>4Fe-4S-S-AdoMet</note>
    </ligand>
</feature>
<dbReference type="PANTHER" id="PTHR42836:SF1">
    <property type="entry name" value="7-CARBOXY-7-DEAZAGUANINE SYNTHASE"/>
    <property type="match status" value="1"/>
</dbReference>
<evidence type="ECO:0000256" key="2">
    <source>
        <dbReference type="ARBA" id="ARBA00022691"/>
    </source>
</evidence>
<dbReference type="SFLD" id="SFLDS00029">
    <property type="entry name" value="Radical_SAM"/>
    <property type="match status" value="1"/>
</dbReference>
<reference evidence="10" key="2">
    <citation type="journal article" date="2012" name="PLoS ONE">
        <title>A Deeply Branching Thermophilic Bacterium with an Ancient Acetyl-CoA Pathway Dominates a Subsurface Ecosystem.</title>
        <authorList>
            <person name="Takami H."/>
            <person name="Noguchi H."/>
            <person name="Takaki Y."/>
            <person name="Uchiyama I."/>
            <person name="Toyoda A."/>
            <person name="Nishi S."/>
            <person name="Chee G.-J."/>
            <person name="Arai W."/>
            <person name="Nunoura T."/>
            <person name="Itoh T."/>
            <person name="Hattori M."/>
            <person name="Takai K."/>
        </authorList>
    </citation>
    <scope>NUCLEOTIDE SEQUENCE</scope>
</reference>
<dbReference type="PANTHER" id="PTHR42836">
    <property type="entry name" value="7-CARBOXY-7-DEAZAGUANINE SYNTHASE"/>
    <property type="match status" value="1"/>
</dbReference>
<sequence length="230" mass="26477">MIRIAEIFHSIQGEGILAGTPSVFVRVSGCNLRCRWCDTEYASWQPEGESRSVAELLREVLGYNCPYVVITGGEPFLFAELTELCQSLHQAGRHITIETAGTIYREVVCDLLSLSPKLSNSTPWYREAGRFAQQHEQRRIQPEVLRRLLARYTEVQLKFVIEEPRDLQEVQELLAQLPPVPRERILLMPQGVTSEELRERGSWLVEACKQHGYRYCPRLHIELFGNRRGV</sequence>
<keyword evidence="3 8" id="KW-0479">Metal-binding</keyword>
<comment type="subunit">
    <text evidence="8">Homodimer.</text>
</comment>
<gene>
    <name evidence="8" type="primary">queE</name>
    <name evidence="10" type="ORF">HGMM_F37F03C15</name>
</gene>
<comment type="pathway">
    <text evidence="8">Purine metabolism; 7-cyano-7-deazaguanine biosynthesis.</text>
</comment>
<keyword evidence="4 8" id="KW-0460">Magnesium</keyword>
<dbReference type="CDD" id="cd01335">
    <property type="entry name" value="Radical_SAM"/>
    <property type="match status" value="1"/>
</dbReference>
<reference evidence="10" key="1">
    <citation type="journal article" date="2005" name="Environ. Microbiol.">
        <title>Genetic and functional properties of uncultivated thermophilic crenarchaeotes from a subsurface gold mine as revealed by analysis of genome fragments.</title>
        <authorList>
            <person name="Nunoura T."/>
            <person name="Hirayama H."/>
            <person name="Takami H."/>
            <person name="Oida H."/>
            <person name="Nishi S."/>
            <person name="Shimamura S."/>
            <person name="Suzuki Y."/>
            <person name="Inagaki F."/>
            <person name="Takai K."/>
            <person name="Nealson K.H."/>
            <person name="Horikoshi K."/>
        </authorList>
    </citation>
    <scope>NUCLEOTIDE SEQUENCE</scope>
</reference>
<proteinExistence type="inferred from homology"/>
<keyword evidence="5 8" id="KW-0408">Iron</keyword>
<comment type="caution">
    <text evidence="8">Lacks conserved residue(s) required for the propagation of feature annotation.</text>
</comment>
<dbReference type="EC" id="4.3.99.3" evidence="8"/>
<feature type="binding site" evidence="8">
    <location>
        <position position="26"/>
    </location>
    <ligand>
        <name>substrate</name>
    </ligand>
</feature>
<dbReference type="PIRSF" id="PIRSF000370">
    <property type="entry name" value="QueE"/>
    <property type="match status" value="1"/>
</dbReference>
<dbReference type="GO" id="GO:0008616">
    <property type="term" value="P:tRNA queuosine(34) biosynthetic process"/>
    <property type="evidence" value="ECO:0007669"/>
    <property type="project" value="UniProtKB-UniRule"/>
</dbReference>
<dbReference type="HAMAP" id="MF_00917">
    <property type="entry name" value="QueE"/>
    <property type="match status" value="1"/>
</dbReference>
<evidence type="ECO:0000256" key="7">
    <source>
        <dbReference type="ARBA" id="ARBA00023239"/>
    </source>
</evidence>
<dbReference type="InterPro" id="IPR013785">
    <property type="entry name" value="Aldolase_TIM"/>
</dbReference>
<evidence type="ECO:0000313" key="10">
    <source>
        <dbReference type="EMBL" id="BAL56392.1"/>
    </source>
</evidence>
<feature type="binding site" evidence="8">
    <location>
        <begin position="36"/>
        <end position="38"/>
    </location>
    <ligand>
        <name>S-adenosyl-L-methionine</name>
        <dbReference type="ChEBI" id="CHEBI:59789"/>
    </ligand>
</feature>
<accession>H5SJQ6</accession>
<dbReference type="InterPro" id="IPR024924">
    <property type="entry name" value="7-CO-7-deazaguanine_synth-like"/>
</dbReference>
<dbReference type="Pfam" id="PF04055">
    <property type="entry name" value="Radical_SAM"/>
    <property type="match status" value="1"/>
</dbReference>
<evidence type="ECO:0000259" key="9">
    <source>
        <dbReference type="PROSITE" id="PS51918"/>
    </source>
</evidence>
<evidence type="ECO:0000256" key="1">
    <source>
        <dbReference type="ARBA" id="ARBA00022485"/>
    </source>
</evidence>
<dbReference type="InterPro" id="IPR058240">
    <property type="entry name" value="rSAM_sf"/>
</dbReference>
<comment type="cofactor">
    <cofactor evidence="8">
        <name>[4Fe-4S] cluster</name>
        <dbReference type="ChEBI" id="CHEBI:49883"/>
    </cofactor>
    <text evidence="8">Binds 1 [4Fe-4S] cluster. The cluster is coordinated with 3 cysteines and an exchangeable S-adenosyl-L-methionine.</text>
</comment>
<feature type="binding site" evidence="8">
    <location>
        <position position="39"/>
    </location>
    <ligand>
        <name>Mg(2+)</name>
        <dbReference type="ChEBI" id="CHEBI:18420"/>
    </ligand>
</feature>
<dbReference type="GO" id="GO:0000287">
    <property type="term" value="F:magnesium ion binding"/>
    <property type="evidence" value="ECO:0007669"/>
    <property type="project" value="UniProtKB-UniRule"/>
</dbReference>
<dbReference type="UniPathway" id="UPA00391"/>
<feature type="binding site" evidence="8">
    <location>
        <position position="30"/>
    </location>
    <ligand>
        <name>[4Fe-4S] cluster</name>
        <dbReference type="ChEBI" id="CHEBI:49883"/>
        <note>4Fe-4S-S-AdoMet</note>
    </ligand>
</feature>
<evidence type="ECO:0000256" key="6">
    <source>
        <dbReference type="ARBA" id="ARBA00023014"/>
    </source>
</evidence>
<dbReference type="PROSITE" id="PS51918">
    <property type="entry name" value="RADICAL_SAM"/>
    <property type="match status" value="1"/>
</dbReference>
<feature type="binding site" evidence="8">
    <location>
        <begin position="11"/>
        <end position="13"/>
    </location>
    <ligand>
        <name>substrate</name>
    </ligand>
</feature>
<feature type="binding site" evidence="8">
    <location>
        <position position="37"/>
    </location>
    <ligand>
        <name>[4Fe-4S] cluster</name>
        <dbReference type="ChEBI" id="CHEBI:49883"/>
        <note>4Fe-4S-S-AdoMet</note>
    </ligand>
</feature>
<protein>
    <recommendedName>
        <fullName evidence="8">7-carboxy-7-deazaguanine synthase</fullName>
        <shortName evidence="8">CDG synthase</shortName>
        <ecNumber evidence="8">4.3.99.3</ecNumber>
    </recommendedName>
    <alternativeName>
        <fullName evidence="8">Queuosine biosynthesis protein QueE</fullName>
    </alternativeName>
</protein>
<evidence type="ECO:0000256" key="4">
    <source>
        <dbReference type="ARBA" id="ARBA00022842"/>
    </source>
</evidence>
<feature type="binding site" evidence="8">
    <location>
        <begin position="115"/>
        <end position="117"/>
    </location>
    <ligand>
        <name>S-adenosyl-L-methionine</name>
        <dbReference type="ChEBI" id="CHEBI:59789"/>
    </ligand>
</feature>
<dbReference type="GO" id="GO:1904047">
    <property type="term" value="F:S-adenosyl-L-methionine binding"/>
    <property type="evidence" value="ECO:0007669"/>
    <property type="project" value="UniProtKB-UniRule"/>
</dbReference>
<comment type="cofactor">
    <cofactor evidence="8">
        <name>Mg(2+)</name>
        <dbReference type="ChEBI" id="CHEBI:18420"/>
    </cofactor>
</comment>
<feature type="domain" description="Radical SAM core" evidence="9">
    <location>
        <begin position="17"/>
        <end position="227"/>
    </location>
</feature>
<comment type="catalytic activity">
    <reaction evidence="8">
        <text>6-carboxy-5,6,7,8-tetrahydropterin + H(+) = 7-carboxy-7-carbaguanine + NH4(+)</text>
        <dbReference type="Rhea" id="RHEA:27974"/>
        <dbReference type="ChEBI" id="CHEBI:15378"/>
        <dbReference type="ChEBI" id="CHEBI:28938"/>
        <dbReference type="ChEBI" id="CHEBI:61032"/>
        <dbReference type="ChEBI" id="CHEBI:61036"/>
        <dbReference type="EC" id="4.3.99.3"/>
    </reaction>
</comment>
<dbReference type="EMBL" id="AP011746">
    <property type="protein sequence ID" value="BAL56392.1"/>
    <property type="molecule type" value="Genomic_DNA"/>
</dbReference>
<dbReference type="InterPro" id="IPR007197">
    <property type="entry name" value="rSAM"/>
</dbReference>
<keyword evidence="7 8" id="KW-0456">Lyase</keyword>
<dbReference type="SUPFAM" id="SSF102114">
    <property type="entry name" value="Radical SAM enzymes"/>
    <property type="match status" value="1"/>
</dbReference>
<name>H5SJQ6_9BACT</name>